<protein>
    <recommendedName>
        <fullName evidence="6">F-box protein</fullName>
    </recommendedName>
</protein>
<feature type="domain" description="F-box" evidence="1">
    <location>
        <begin position="19"/>
        <end position="55"/>
    </location>
</feature>
<dbReference type="Gene3D" id="3.80.10.10">
    <property type="entry name" value="Ribonuclease Inhibitor"/>
    <property type="match status" value="1"/>
</dbReference>
<keyword evidence="5" id="KW-1185">Reference proteome</keyword>
<dbReference type="SUPFAM" id="SSF52047">
    <property type="entry name" value="RNI-like"/>
    <property type="match status" value="1"/>
</dbReference>
<dbReference type="CDD" id="cd22160">
    <property type="entry name" value="F-box_AtFBL13-like"/>
    <property type="match status" value="1"/>
</dbReference>
<dbReference type="Pfam" id="PF00646">
    <property type="entry name" value="F-box"/>
    <property type="match status" value="1"/>
</dbReference>
<dbReference type="InterPro" id="IPR001810">
    <property type="entry name" value="F-box_dom"/>
</dbReference>
<dbReference type="EMBL" id="JAMSHJ010000001">
    <property type="protein sequence ID" value="KAI5440450.1"/>
    <property type="molecule type" value="Genomic_DNA"/>
</dbReference>
<dbReference type="SUPFAM" id="SSF81383">
    <property type="entry name" value="F-box domain"/>
    <property type="match status" value="1"/>
</dbReference>
<dbReference type="InterPro" id="IPR036047">
    <property type="entry name" value="F-box-like_dom_sf"/>
</dbReference>
<dbReference type="Proteomes" id="UP001058974">
    <property type="component" value="Chromosome 1"/>
</dbReference>
<dbReference type="PANTHER" id="PTHR34145">
    <property type="entry name" value="OS02G0105600 PROTEIN"/>
    <property type="match status" value="1"/>
</dbReference>
<dbReference type="Pfam" id="PF24758">
    <property type="entry name" value="LRR_At5g56370"/>
    <property type="match status" value="1"/>
</dbReference>
<dbReference type="AlphaFoldDB" id="A0A9D5BDD7"/>
<organism evidence="4 5">
    <name type="scientific">Pisum sativum</name>
    <name type="common">Garden pea</name>
    <name type="synonym">Lathyrus oleraceus</name>
    <dbReference type="NCBI Taxonomy" id="3888"/>
    <lineage>
        <taxon>Eukaryota</taxon>
        <taxon>Viridiplantae</taxon>
        <taxon>Streptophyta</taxon>
        <taxon>Embryophyta</taxon>
        <taxon>Tracheophyta</taxon>
        <taxon>Spermatophyta</taxon>
        <taxon>Magnoliopsida</taxon>
        <taxon>eudicotyledons</taxon>
        <taxon>Gunneridae</taxon>
        <taxon>Pentapetalae</taxon>
        <taxon>rosids</taxon>
        <taxon>fabids</taxon>
        <taxon>Fabales</taxon>
        <taxon>Fabaceae</taxon>
        <taxon>Papilionoideae</taxon>
        <taxon>50 kb inversion clade</taxon>
        <taxon>NPAAA clade</taxon>
        <taxon>Hologalegina</taxon>
        <taxon>IRL clade</taxon>
        <taxon>Fabeae</taxon>
        <taxon>Lathyrus</taxon>
    </lineage>
</organism>
<dbReference type="PANTHER" id="PTHR34145:SF28">
    <property type="entry name" value="F-BOX DOMAIN-CONTAINING PROTEIN"/>
    <property type="match status" value="1"/>
</dbReference>
<dbReference type="InterPro" id="IPR032675">
    <property type="entry name" value="LRR_dom_sf"/>
</dbReference>
<accession>A0A9D5BDD7</accession>
<sequence>MKKIKLKEVRSIEEDEDLISKLPDVLLSSIISLLPVVEGVRTSVLSRRWEKVWKYSSHLNFDQRKMLMPLMKEYIDTSEPATRLQMALYPKISVDDEKYLDTIAQAAMLITSIIDNHIGPLKSCSIRHIVESCANGDATGWMRKLLAKEVTEVSMELEPFDYCHLISERVFMEVGWTLNLPFEVFSNFKILKLKNYKFKITDFSNPSQILQTLTLSNLDIKSKTFQEIISHCSSLENLIIENCDSLVNVKVDSSSLKYFKICDMLVQNFLISSISVEIIEIDSINCNIGEIIFETPKLRVLHAYRDLKNPRNFVSLYGNKLLGTRNINSRFSASGSRGSRMGSIFFNLITLSMDLDLEDNINSIALYSALKSCHRLVNLEINNQVNLRQENEIHDQNTNDGMPYGEYMFWQKMEPCECINKQLKSVCLKGYRGGKFEYEFVKYLITNSQVIENIIIWFVDDSSWIEVVATICLLSYPRSSPKLSIDLKPGAEYMKKYGNNFEKWVRTLK</sequence>
<reference evidence="4 5" key="1">
    <citation type="journal article" date="2022" name="Nat. Genet.">
        <title>Improved pea reference genome and pan-genome highlight genomic features and evolutionary characteristics.</title>
        <authorList>
            <person name="Yang T."/>
            <person name="Liu R."/>
            <person name="Luo Y."/>
            <person name="Hu S."/>
            <person name="Wang D."/>
            <person name="Wang C."/>
            <person name="Pandey M.K."/>
            <person name="Ge S."/>
            <person name="Xu Q."/>
            <person name="Li N."/>
            <person name="Li G."/>
            <person name="Huang Y."/>
            <person name="Saxena R.K."/>
            <person name="Ji Y."/>
            <person name="Li M."/>
            <person name="Yan X."/>
            <person name="He Y."/>
            <person name="Liu Y."/>
            <person name="Wang X."/>
            <person name="Xiang C."/>
            <person name="Varshney R.K."/>
            <person name="Ding H."/>
            <person name="Gao S."/>
            <person name="Zong X."/>
        </authorList>
    </citation>
    <scope>NUCLEOTIDE SEQUENCE [LARGE SCALE GENOMIC DNA]</scope>
    <source>
        <strain evidence="4 5">cv. Zhongwan 6</strain>
    </source>
</reference>
<dbReference type="InterPro" id="IPR055411">
    <property type="entry name" value="LRR_FXL15/At3g58940/PEG3-like"/>
</dbReference>
<dbReference type="InterPro" id="IPR053781">
    <property type="entry name" value="F-box_AtFBL13-like"/>
</dbReference>
<dbReference type="InterPro" id="IPR053772">
    <property type="entry name" value="At1g61320/At1g61330-like"/>
</dbReference>
<dbReference type="InterPro" id="IPR006566">
    <property type="entry name" value="FBD"/>
</dbReference>
<dbReference type="Gramene" id="PSAT_LOCUS7525_t1">
    <property type="protein sequence ID" value="CAL5187257.1"/>
    <property type="gene ID" value="PSAT_LOCUS7525"/>
</dbReference>
<feature type="domain" description="FBD" evidence="2">
    <location>
        <begin position="415"/>
        <end position="456"/>
    </location>
</feature>
<dbReference type="Pfam" id="PF08387">
    <property type="entry name" value="FBD"/>
    <property type="match status" value="1"/>
</dbReference>
<proteinExistence type="predicted"/>
<name>A0A9D5BDD7_PEA</name>
<comment type="caution">
    <text evidence="4">The sequence shown here is derived from an EMBL/GenBank/DDBJ whole genome shotgun (WGS) entry which is preliminary data.</text>
</comment>
<evidence type="ECO:0000259" key="3">
    <source>
        <dbReference type="Pfam" id="PF24758"/>
    </source>
</evidence>
<gene>
    <name evidence="4" type="ORF">KIW84_010069</name>
</gene>
<dbReference type="OrthoDB" id="1426709at2759"/>
<evidence type="ECO:0000259" key="1">
    <source>
        <dbReference type="Pfam" id="PF00646"/>
    </source>
</evidence>
<dbReference type="Gramene" id="Psat01G0006900-T1">
    <property type="protein sequence ID" value="KAI5440450.1"/>
    <property type="gene ID" value="KIW84_010069"/>
</dbReference>
<evidence type="ECO:0008006" key="6">
    <source>
        <dbReference type="Google" id="ProtNLM"/>
    </source>
</evidence>
<evidence type="ECO:0000259" key="2">
    <source>
        <dbReference type="Pfam" id="PF08387"/>
    </source>
</evidence>
<evidence type="ECO:0000313" key="5">
    <source>
        <dbReference type="Proteomes" id="UP001058974"/>
    </source>
</evidence>
<evidence type="ECO:0000313" key="4">
    <source>
        <dbReference type="EMBL" id="KAI5440450.1"/>
    </source>
</evidence>
<dbReference type="Gramene" id="Psat1g006400.1">
    <property type="protein sequence ID" value="Psat1g006400.1.cds"/>
    <property type="gene ID" value="Psat1g006400"/>
</dbReference>
<feature type="domain" description="F-box/LRR-repeat protein 15/At3g58940/PEG3-like LRR" evidence="3">
    <location>
        <begin position="140"/>
        <end position="272"/>
    </location>
</feature>